<evidence type="ECO:0000256" key="1">
    <source>
        <dbReference type="SAM" id="SignalP"/>
    </source>
</evidence>
<proteinExistence type="predicted"/>
<dbReference type="AlphaFoldDB" id="A0A4V3DL52"/>
<evidence type="ECO:0000313" key="2">
    <source>
        <dbReference type="EMBL" id="TDR37845.1"/>
    </source>
</evidence>
<feature type="signal peptide" evidence="1">
    <location>
        <begin position="1"/>
        <end position="19"/>
    </location>
</feature>
<sequence length="444" mass="47751">MRNFTALLFCLGLALTAHADDALRTAQLADLAVVRDDYLPKELAYTAATRALAQAKLGELEARAGSLSPAELLVGLAQVGALTDNAHSGLRYRDPRALPAARLPLRLLWFPDALIVARATGDAADLAGARVLAVEGLAPAALYQRTRSLQGGSEINRRKYLPGLIESLGVLQAIGVAKDADRIALKLRLASGRVVERVVAMVANDAVAPTAEDERLWLPQPVTHEAKWTTAISNDALPIYLADAGEPFRTVPLPEIDALYIQFRSNEDEPGRPIAEFTARVEAEIAAQKPHNLILDLRFDIGGNLLTTLQFMRALPAKATGRTYLLVGNYTYSAGIVSAAAVKKGGGERVTVVGEELGDRLAFWSEGGRVALPNSHFGLRYTNGTFDLKDGCAAIPQCLDKLVDVNFVALAPQIAAPLTSVAYLAKRDPALDAVRKDIERKRDK</sequence>
<organism evidence="2 3">
    <name type="scientific">Tahibacter aquaticus</name>
    <dbReference type="NCBI Taxonomy" id="520092"/>
    <lineage>
        <taxon>Bacteria</taxon>
        <taxon>Pseudomonadati</taxon>
        <taxon>Pseudomonadota</taxon>
        <taxon>Gammaproteobacteria</taxon>
        <taxon>Lysobacterales</taxon>
        <taxon>Rhodanobacteraceae</taxon>
        <taxon>Tahibacter</taxon>
    </lineage>
</organism>
<gene>
    <name evidence="2" type="ORF">DFR29_12319</name>
</gene>
<keyword evidence="3" id="KW-1185">Reference proteome</keyword>
<dbReference type="SUPFAM" id="SSF52096">
    <property type="entry name" value="ClpP/crotonase"/>
    <property type="match status" value="1"/>
</dbReference>
<name>A0A4V3DL52_9GAMM</name>
<dbReference type="Proteomes" id="UP000295293">
    <property type="component" value="Unassembled WGS sequence"/>
</dbReference>
<dbReference type="Gene3D" id="3.90.226.10">
    <property type="entry name" value="2-enoyl-CoA Hydratase, Chain A, domain 1"/>
    <property type="match status" value="1"/>
</dbReference>
<keyword evidence="1" id="KW-0732">Signal</keyword>
<evidence type="ECO:0000313" key="3">
    <source>
        <dbReference type="Proteomes" id="UP000295293"/>
    </source>
</evidence>
<protein>
    <recommendedName>
        <fullName evidence="4">Peptidase S41-like protein</fullName>
    </recommendedName>
</protein>
<reference evidence="2 3" key="1">
    <citation type="submission" date="2019-03" db="EMBL/GenBank/DDBJ databases">
        <title>Genomic Encyclopedia of Type Strains, Phase IV (KMG-IV): sequencing the most valuable type-strain genomes for metagenomic binning, comparative biology and taxonomic classification.</title>
        <authorList>
            <person name="Goeker M."/>
        </authorList>
    </citation>
    <scope>NUCLEOTIDE SEQUENCE [LARGE SCALE GENOMIC DNA]</scope>
    <source>
        <strain evidence="2 3">DSM 21667</strain>
    </source>
</reference>
<dbReference type="OrthoDB" id="9799367at2"/>
<dbReference type="InterPro" id="IPR029045">
    <property type="entry name" value="ClpP/crotonase-like_dom_sf"/>
</dbReference>
<accession>A0A4V3DL52</accession>
<comment type="caution">
    <text evidence="2">The sequence shown here is derived from an EMBL/GenBank/DDBJ whole genome shotgun (WGS) entry which is preliminary data.</text>
</comment>
<evidence type="ECO:0008006" key="4">
    <source>
        <dbReference type="Google" id="ProtNLM"/>
    </source>
</evidence>
<dbReference type="RefSeq" id="WP_133821627.1">
    <property type="nucleotide sequence ID" value="NZ_SNZH01000023.1"/>
</dbReference>
<dbReference type="EMBL" id="SNZH01000023">
    <property type="protein sequence ID" value="TDR37845.1"/>
    <property type="molecule type" value="Genomic_DNA"/>
</dbReference>
<feature type="chain" id="PRO_5021018824" description="Peptidase S41-like protein" evidence="1">
    <location>
        <begin position="20"/>
        <end position="444"/>
    </location>
</feature>